<dbReference type="Pfam" id="PF03281">
    <property type="entry name" value="Mab-21"/>
    <property type="match status" value="1"/>
</dbReference>
<organism evidence="4 5">
    <name type="scientific">Dreissena polymorpha</name>
    <name type="common">Zebra mussel</name>
    <name type="synonym">Mytilus polymorpha</name>
    <dbReference type="NCBI Taxonomy" id="45954"/>
    <lineage>
        <taxon>Eukaryota</taxon>
        <taxon>Metazoa</taxon>
        <taxon>Spiralia</taxon>
        <taxon>Lophotrochozoa</taxon>
        <taxon>Mollusca</taxon>
        <taxon>Bivalvia</taxon>
        <taxon>Autobranchia</taxon>
        <taxon>Heteroconchia</taxon>
        <taxon>Euheterodonta</taxon>
        <taxon>Imparidentia</taxon>
        <taxon>Neoheterodontei</taxon>
        <taxon>Myida</taxon>
        <taxon>Dreissenoidea</taxon>
        <taxon>Dreissenidae</taxon>
        <taxon>Dreissena</taxon>
    </lineage>
</organism>
<keyword evidence="5" id="KW-1185">Reference proteome</keyword>
<accession>A0A9D4M176</accession>
<evidence type="ECO:0008006" key="6">
    <source>
        <dbReference type="Google" id="ProtNLM"/>
    </source>
</evidence>
<feature type="domain" description="Mab-21-like HhH/H2TH-like" evidence="3">
    <location>
        <begin position="275"/>
        <end position="358"/>
    </location>
</feature>
<name>A0A9D4M176_DREPO</name>
<evidence type="ECO:0000313" key="4">
    <source>
        <dbReference type="EMBL" id="KAH3868940.1"/>
    </source>
</evidence>
<dbReference type="InterPro" id="IPR046906">
    <property type="entry name" value="Mab-21_HhH/H2TH-like"/>
</dbReference>
<evidence type="ECO:0000256" key="1">
    <source>
        <dbReference type="ARBA" id="ARBA00008307"/>
    </source>
</evidence>
<dbReference type="Pfam" id="PF20266">
    <property type="entry name" value="Mab-21_C"/>
    <property type="match status" value="1"/>
</dbReference>
<protein>
    <recommendedName>
        <fullName evidence="6">Mab-21-like HhH/H2TH-like domain-containing protein</fullName>
    </recommendedName>
</protein>
<dbReference type="InterPro" id="IPR046903">
    <property type="entry name" value="Mab-21-like_nuc_Trfase"/>
</dbReference>
<dbReference type="AlphaFoldDB" id="A0A9D4M176"/>
<dbReference type="PANTHER" id="PTHR10656">
    <property type="entry name" value="CELL FATE DETERMINING PROTEIN MAB21-RELATED"/>
    <property type="match status" value="1"/>
</dbReference>
<comment type="similarity">
    <text evidence="1">Belongs to the mab-21 family.</text>
</comment>
<feature type="domain" description="Mab-21-like nucleotidyltransferase" evidence="2">
    <location>
        <begin position="195"/>
        <end position="264"/>
    </location>
</feature>
<reference evidence="4" key="2">
    <citation type="submission" date="2020-11" db="EMBL/GenBank/DDBJ databases">
        <authorList>
            <person name="McCartney M.A."/>
            <person name="Auch B."/>
            <person name="Kono T."/>
            <person name="Mallez S."/>
            <person name="Becker A."/>
            <person name="Gohl D.M."/>
            <person name="Silverstein K.A.T."/>
            <person name="Koren S."/>
            <person name="Bechman K.B."/>
            <person name="Herman A."/>
            <person name="Abrahante J.E."/>
            <person name="Garbe J."/>
        </authorList>
    </citation>
    <scope>NUCLEOTIDE SEQUENCE</scope>
    <source>
        <strain evidence="4">Duluth1</strain>
        <tissue evidence="4">Whole animal</tissue>
    </source>
</reference>
<dbReference type="EMBL" id="JAIWYP010000002">
    <property type="protein sequence ID" value="KAH3868940.1"/>
    <property type="molecule type" value="Genomic_DNA"/>
</dbReference>
<dbReference type="InterPro" id="IPR024810">
    <property type="entry name" value="MAB21L/cGLR"/>
</dbReference>
<dbReference type="Gene3D" id="1.10.1410.40">
    <property type="match status" value="1"/>
</dbReference>
<dbReference type="Proteomes" id="UP000828390">
    <property type="component" value="Unassembled WGS sequence"/>
</dbReference>
<comment type="caution">
    <text evidence="4">The sequence shown here is derived from an EMBL/GenBank/DDBJ whole genome shotgun (WGS) entry which is preliminary data.</text>
</comment>
<evidence type="ECO:0000259" key="3">
    <source>
        <dbReference type="Pfam" id="PF20266"/>
    </source>
</evidence>
<sequence length="472" mass="55020">MAERGVYSYFSNAERKPLSSSEPRSRLMHADVSIETSKVMDILGYGKELREKRREYYRENDRLWNSWPVVAGILITVGSKAEGLTCYSESDKDFLLEIHDVKCLEDVSDINAIPEQTALFSMDTRLCYPGHCRLVLERGFPLLLLSALCEDGYGLLLLSSYSFLNIFAIFKFSPGPGVKERAGPSLPYSYGPWCNIDAVYALRCHCPTILQRWATRPRHWPQPDIVQKVVSMGSFVTPVGFKESEYEHVEWRICFNTGESELVTNLNDTQVKLYVLLKMIKQDLLKPRNKVITSYTLKNIVLWLAENNPQTLFHEMSLFFWLREALSELRRAISSKQLPYFMIPERNLMASCKLTDAQQRRWISKITDLIDEGPIIIQRLPKMRRAIIAHPETLRWFYMRRLELEILILEEMNRQNRSSNSNLAVNCFDGIFRQEPTRRMFKIVFEILNRMCPDERNLLLLDCSQILFRILS</sequence>
<evidence type="ECO:0000259" key="2">
    <source>
        <dbReference type="Pfam" id="PF03281"/>
    </source>
</evidence>
<evidence type="ECO:0000313" key="5">
    <source>
        <dbReference type="Proteomes" id="UP000828390"/>
    </source>
</evidence>
<dbReference type="PANTHER" id="PTHR10656:SF69">
    <property type="entry name" value="MAB-21-LIKE HHH_H2TH-LIKE DOMAIN-CONTAINING PROTEIN"/>
    <property type="match status" value="1"/>
</dbReference>
<dbReference type="SMART" id="SM01265">
    <property type="entry name" value="Mab-21"/>
    <property type="match status" value="1"/>
</dbReference>
<gene>
    <name evidence="4" type="ORF">DPMN_032095</name>
</gene>
<reference evidence="4" key="1">
    <citation type="journal article" date="2019" name="bioRxiv">
        <title>The Genome of the Zebra Mussel, Dreissena polymorpha: A Resource for Invasive Species Research.</title>
        <authorList>
            <person name="McCartney M.A."/>
            <person name="Auch B."/>
            <person name="Kono T."/>
            <person name="Mallez S."/>
            <person name="Zhang Y."/>
            <person name="Obille A."/>
            <person name="Becker A."/>
            <person name="Abrahante J.E."/>
            <person name="Garbe J."/>
            <person name="Badalamenti J.P."/>
            <person name="Herman A."/>
            <person name="Mangelson H."/>
            <person name="Liachko I."/>
            <person name="Sullivan S."/>
            <person name="Sone E.D."/>
            <person name="Koren S."/>
            <person name="Silverstein K.A.T."/>
            <person name="Beckman K.B."/>
            <person name="Gohl D.M."/>
        </authorList>
    </citation>
    <scope>NUCLEOTIDE SEQUENCE</scope>
    <source>
        <strain evidence="4">Duluth1</strain>
        <tissue evidence="4">Whole animal</tissue>
    </source>
</reference>
<proteinExistence type="inferred from homology"/>